<proteinExistence type="predicted"/>
<sequence>MATTVLSEHRRDQVWDATIPALLFPRIPRPFVPPSIERNVLVAIDRERPRPEHVRTAGPT</sequence>
<keyword evidence="2" id="KW-1185">Reference proteome</keyword>
<accession>A0A852Z765</accession>
<gene>
    <name evidence="1" type="ORF">FHR84_002740</name>
</gene>
<dbReference type="AlphaFoldDB" id="A0A852Z765"/>
<reference evidence="1 2" key="1">
    <citation type="submission" date="2020-07" db="EMBL/GenBank/DDBJ databases">
        <title>Genomic Encyclopedia of Type Strains, Phase III (KMG-III): the genomes of soil and plant-associated and newly described type strains.</title>
        <authorList>
            <person name="Whitman W."/>
        </authorList>
    </citation>
    <scope>NUCLEOTIDE SEQUENCE [LARGE SCALE GENOMIC DNA]</scope>
    <source>
        <strain evidence="1 2">CECT 8576</strain>
    </source>
</reference>
<protein>
    <submittedName>
        <fullName evidence="1">Uncharacterized protein</fullName>
    </submittedName>
</protein>
<name>A0A852Z765_9ACTN</name>
<evidence type="ECO:0000313" key="1">
    <source>
        <dbReference type="EMBL" id="NYH79406.1"/>
    </source>
</evidence>
<evidence type="ECO:0000313" key="2">
    <source>
        <dbReference type="Proteomes" id="UP000548304"/>
    </source>
</evidence>
<dbReference type="EMBL" id="JACBYW010000004">
    <property type="protein sequence ID" value="NYH79406.1"/>
    <property type="molecule type" value="Genomic_DNA"/>
</dbReference>
<organism evidence="1 2">
    <name type="scientific">Actinopolyspora biskrensis</name>
    <dbReference type="NCBI Taxonomy" id="1470178"/>
    <lineage>
        <taxon>Bacteria</taxon>
        <taxon>Bacillati</taxon>
        <taxon>Actinomycetota</taxon>
        <taxon>Actinomycetes</taxon>
        <taxon>Actinopolysporales</taxon>
        <taxon>Actinopolysporaceae</taxon>
        <taxon>Actinopolyspora</taxon>
    </lineage>
</organism>
<dbReference type="Proteomes" id="UP000548304">
    <property type="component" value="Unassembled WGS sequence"/>
</dbReference>
<comment type="caution">
    <text evidence="1">The sequence shown here is derived from an EMBL/GenBank/DDBJ whole genome shotgun (WGS) entry which is preliminary data.</text>
</comment>